<comment type="catalytic activity">
    <reaction evidence="9">
        <text>[amino-group carrier protein]-C-terminal-gamma-(L-lysyl)-L-glutamate + H2O = [amino-group carrier protein]-C-terminal-L-glutamate + L-lysine</text>
        <dbReference type="Rhea" id="RHEA:48684"/>
        <dbReference type="Rhea" id="RHEA-COMP:9693"/>
        <dbReference type="Rhea" id="RHEA-COMP:9715"/>
        <dbReference type="ChEBI" id="CHEBI:15377"/>
        <dbReference type="ChEBI" id="CHEBI:32551"/>
        <dbReference type="ChEBI" id="CHEBI:78525"/>
        <dbReference type="ChEBI" id="CHEBI:78526"/>
        <dbReference type="EC" id="3.5.1.130"/>
    </reaction>
</comment>
<comment type="cofactor">
    <cofactor evidence="9">
        <name>Zn(2+)</name>
        <dbReference type="ChEBI" id="CHEBI:29105"/>
    </cofactor>
    <cofactor evidence="9">
        <name>Co(2+)</name>
        <dbReference type="ChEBI" id="CHEBI:48828"/>
    </cofactor>
    <text evidence="9">Binds 2 Zn(2+) or Co(2+) ions per subunit.</text>
</comment>
<comment type="pathway">
    <text evidence="9">Amino-acid biosynthesis; L-arginine biosynthesis.</text>
</comment>
<dbReference type="GO" id="GO:0019878">
    <property type="term" value="P:lysine biosynthetic process via aminoadipic acid"/>
    <property type="evidence" value="ECO:0007669"/>
    <property type="project" value="UniProtKB-UniRule"/>
</dbReference>
<evidence type="ECO:0000256" key="3">
    <source>
        <dbReference type="ARBA" id="ARBA00022605"/>
    </source>
</evidence>
<evidence type="ECO:0000313" key="12">
    <source>
        <dbReference type="Proteomes" id="UP001319921"/>
    </source>
</evidence>
<evidence type="ECO:0000313" key="11">
    <source>
        <dbReference type="EMBL" id="BDB97057.1"/>
    </source>
</evidence>
<sequence>MQQEKELVKQNARNLLLDILSIYTPSKSEQNAINFFEKISKEFNLKLDILPESNSYLLGEGDILLASHIDTVPGFIKPKIDGEIIYGRGAVDAKGPLVSMILAAWLLNEKGIKVRVAALTDEENTSIGAKELVSNNYRFKYIIVGEPSNTTDIVIEYRGSIQLDIQCYGKSEHSSSARENLIINIARKLLEVYKQPENYDKPSIVPTIISAGETYNVTPSKLYLHFDIRYSINNNRNEIMDFIGKTFTECQTIIVDETPPIRVSVNNPVVKSLVRALLKQGIKPKLVRKAGTSDMNILQKITQNIASYGPGNSSLEHTNQEKISLDEIYIGVKTYMIAIEELWQKGY</sequence>
<reference evidence="11 12" key="1">
    <citation type="journal article" date="2022" name="Microbiol. Resour. Announc.">
        <title>Complete Genome Sequence of the Hyperthermophilic and Acidophilic Archaeon Saccharolobus caldissimus Strain HS-3T.</title>
        <authorList>
            <person name="Sakai H.D."/>
            <person name="Kurosawa N."/>
        </authorList>
    </citation>
    <scope>NUCLEOTIDE SEQUENCE [LARGE SCALE GENOMIC DNA]</scope>
    <source>
        <strain evidence="11 12">JCM32116</strain>
    </source>
</reference>
<dbReference type="NCBIfam" id="NF001747">
    <property type="entry name" value="PRK00466.1"/>
    <property type="match status" value="1"/>
</dbReference>
<dbReference type="GO" id="GO:0008270">
    <property type="term" value="F:zinc ion binding"/>
    <property type="evidence" value="ECO:0007669"/>
    <property type="project" value="UniProtKB-UniRule"/>
</dbReference>
<keyword evidence="3 9" id="KW-0028">Amino-acid biosynthesis</keyword>
<dbReference type="EC" id="3.5.1.130" evidence="9"/>
<protein>
    <recommendedName>
        <fullName evidence="9">[LysW]-lysine/[LysW]-ornithine hydrolase</fullName>
        <ecNumber evidence="9">3.5.1.130</ecNumber>
    </recommendedName>
</protein>
<dbReference type="SUPFAM" id="SSF55031">
    <property type="entry name" value="Bacterial exopeptidase dimerisation domain"/>
    <property type="match status" value="1"/>
</dbReference>
<evidence type="ECO:0000256" key="7">
    <source>
        <dbReference type="ARBA" id="ARBA00023154"/>
    </source>
</evidence>
<dbReference type="Pfam" id="PF07687">
    <property type="entry name" value="M20_dimer"/>
    <property type="match status" value="1"/>
</dbReference>
<dbReference type="InterPro" id="IPR011650">
    <property type="entry name" value="Peptidase_M20_dimer"/>
</dbReference>
<feature type="binding site" evidence="9">
    <location>
        <position position="123"/>
    </location>
    <ligand>
        <name>Zn(2+)</name>
        <dbReference type="ChEBI" id="CHEBI:29105"/>
        <label>2</label>
    </ligand>
</feature>
<gene>
    <name evidence="9" type="primary">lysK</name>
    <name evidence="11" type="ORF">SACC_00740</name>
</gene>
<evidence type="ECO:0000256" key="8">
    <source>
        <dbReference type="ARBA" id="ARBA00023285"/>
    </source>
</evidence>
<dbReference type="InterPro" id="IPR002933">
    <property type="entry name" value="Peptidase_M20"/>
</dbReference>
<dbReference type="InterPro" id="IPR036264">
    <property type="entry name" value="Bact_exopeptidase_dim_dom"/>
</dbReference>
<evidence type="ECO:0000259" key="10">
    <source>
        <dbReference type="Pfam" id="PF07687"/>
    </source>
</evidence>
<feature type="active site" description="Proton acceptor" evidence="9">
    <location>
        <position position="122"/>
    </location>
</feature>
<dbReference type="GO" id="GO:0016811">
    <property type="term" value="F:hydrolase activity, acting on carbon-nitrogen (but not peptide) bonds, in linear amides"/>
    <property type="evidence" value="ECO:0007669"/>
    <property type="project" value="UniProtKB-UniRule"/>
</dbReference>
<accession>A0AAQ4CMM6</accession>
<dbReference type="HAMAP" id="MF_01120">
    <property type="entry name" value="LysK"/>
    <property type="match status" value="1"/>
</dbReference>
<feature type="binding site" evidence="9">
    <location>
        <position position="68"/>
    </location>
    <ligand>
        <name>Zn(2+)</name>
        <dbReference type="ChEBI" id="CHEBI:29105"/>
        <label>1</label>
    </ligand>
</feature>
<keyword evidence="1 9" id="KW-0963">Cytoplasm</keyword>
<dbReference type="Gene3D" id="3.40.630.10">
    <property type="entry name" value="Zn peptidases"/>
    <property type="match status" value="1"/>
</dbReference>
<dbReference type="GO" id="GO:0005737">
    <property type="term" value="C:cytoplasm"/>
    <property type="evidence" value="ECO:0007669"/>
    <property type="project" value="UniProtKB-SubCell"/>
</dbReference>
<comment type="subcellular location">
    <subcellularLocation>
        <location evidence="9">Cytoplasm</location>
    </subcellularLocation>
</comment>
<dbReference type="RefSeq" id="WP_229571089.1">
    <property type="nucleotide sequence ID" value="NZ_AP025226.1"/>
</dbReference>
<evidence type="ECO:0000256" key="2">
    <source>
        <dbReference type="ARBA" id="ARBA00022571"/>
    </source>
</evidence>
<keyword evidence="2 9" id="KW-0055">Arginine biosynthesis</keyword>
<dbReference type="Proteomes" id="UP001319921">
    <property type="component" value="Chromosome"/>
</dbReference>
<evidence type="ECO:0000256" key="5">
    <source>
        <dbReference type="ARBA" id="ARBA00022801"/>
    </source>
</evidence>
<feature type="active site" evidence="9">
    <location>
        <position position="70"/>
    </location>
</feature>
<dbReference type="GO" id="GO:0042450">
    <property type="term" value="P:L-arginine biosynthetic process via ornithine"/>
    <property type="evidence" value="ECO:0007669"/>
    <property type="project" value="UniProtKB-UniRule"/>
</dbReference>
<dbReference type="InterPro" id="IPR010175">
    <property type="entry name" value="LysK"/>
</dbReference>
<dbReference type="EMBL" id="AP025226">
    <property type="protein sequence ID" value="BDB97057.1"/>
    <property type="molecule type" value="Genomic_DNA"/>
</dbReference>
<evidence type="ECO:0000256" key="9">
    <source>
        <dbReference type="HAMAP-Rule" id="MF_01120"/>
    </source>
</evidence>
<dbReference type="KEGG" id="scas:SACC_00740"/>
<keyword evidence="4 9" id="KW-0479">Metal-binding</keyword>
<dbReference type="CDD" id="cd05653">
    <property type="entry name" value="M20_ArgE_LysK"/>
    <property type="match status" value="1"/>
</dbReference>
<keyword evidence="6 9" id="KW-0862">Zinc</keyword>
<feature type="binding site" evidence="9">
    <location>
        <position position="146"/>
    </location>
    <ligand>
        <name>Zn(2+)</name>
        <dbReference type="ChEBI" id="CHEBI:29105"/>
        <label>1</label>
    </ligand>
</feature>
<proteinExistence type="inferred from homology"/>
<comment type="catalytic activity">
    <reaction evidence="9">
        <text>[amino-group carrier protein]-C-terminal-gamma-(L-ornithyl)-L-glutamate + H2O = [amino-group carrier protein]-C-terminal-L-glutamate + L-ornithine</text>
        <dbReference type="Rhea" id="RHEA:52676"/>
        <dbReference type="Rhea" id="RHEA-COMP:9693"/>
        <dbReference type="Rhea" id="RHEA-COMP:13328"/>
        <dbReference type="ChEBI" id="CHEBI:15377"/>
        <dbReference type="ChEBI" id="CHEBI:46911"/>
        <dbReference type="ChEBI" id="CHEBI:78525"/>
        <dbReference type="ChEBI" id="CHEBI:136763"/>
        <dbReference type="EC" id="3.5.1.132"/>
    </reaction>
</comment>
<dbReference type="InterPro" id="IPR050072">
    <property type="entry name" value="Peptidase_M20A"/>
</dbReference>
<dbReference type="PANTHER" id="PTHR43808:SF28">
    <property type="entry name" value="[LYSW]-LYSINE_[LYSW]-ORNITHINE HYDROLASE"/>
    <property type="match status" value="1"/>
</dbReference>
<feature type="domain" description="Peptidase M20 dimerisation" evidence="10">
    <location>
        <begin position="156"/>
        <end position="243"/>
    </location>
</feature>
<dbReference type="InterPro" id="IPR001261">
    <property type="entry name" value="ArgE/DapE_CS"/>
</dbReference>
<dbReference type="NCBIfam" id="TIGR01902">
    <property type="entry name" value="dapE-lys-deAc"/>
    <property type="match status" value="1"/>
</dbReference>
<keyword evidence="5 9" id="KW-0378">Hydrolase</keyword>
<keyword evidence="8 9" id="KW-0170">Cobalt</keyword>
<evidence type="ECO:0000256" key="1">
    <source>
        <dbReference type="ARBA" id="ARBA00022490"/>
    </source>
</evidence>
<dbReference type="Gene3D" id="3.30.70.360">
    <property type="match status" value="1"/>
</dbReference>
<comment type="similarity">
    <text evidence="9">Belongs to the peptidase M20A family. LysK subfamily.</text>
</comment>
<organism evidence="11 12">
    <name type="scientific">Saccharolobus caldissimus</name>
    <dbReference type="NCBI Taxonomy" id="1702097"/>
    <lineage>
        <taxon>Archaea</taxon>
        <taxon>Thermoproteota</taxon>
        <taxon>Thermoprotei</taxon>
        <taxon>Sulfolobales</taxon>
        <taxon>Sulfolobaceae</taxon>
        <taxon>Saccharolobus</taxon>
    </lineage>
</organism>
<dbReference type="GO" id="GO:0050897">
    <property type="term" value="F:cobalt ion binding"/>
    <property type="evidence" value="ECO:0007669"/>
    <property type="project" value="UniProtKB-UniRule"/>
</dbReference>
<dbReference type="Pfam" id="PF01546">
    <property type="entry name" value="Peptidase_M20"/>
    <property type="match status" value="1"/>
</dbReference>
<evidence type="ECO:0000256" key="4">
    <source>
        <dbReference type="ARBA" id="ARBA00022723"/>
    </source>
</evidence>
<dbReference type="PROSITE" id="PS00759">
    <property type="entry name" value="ARGE_DAPE_CPG2_2"/>
    <property type="match status" value="1"/>
</dbReference>
<comment type="function">
    <text evidence="9">Catalyzes the release of L-lysine from [LysW]-gamma-L-lysine and the release of L-ornithine from [LysW]-L-ornithine.</text>
</comment>
<keyword evidence="12" id="KW-1185">Reference proteome</keyword>
<dbReference type="SUPFAM" id="SSF53187">
    <property type="entry name" value="Zn-dependent exopeptidases"/>
    <property type="match status" value="1"/>
</dbReference>
<keyword evidence="7 9" id="KW-0457">Lysine biosynthesis</keyword>
<name>A0AAQ4CMM6_9CREN</name>
<dbReference type="GeneID" id="68864786"/>
<dbReference type="PROSITE" id="PS00758">
    <property type="entry name" value="ARGE_DAPE_CPG2_1"/>
    <property type="match status" value="1"/>
</dbReference>
<feature type="binding site" evidence="9">
    <location>
        <position position="92"/>
    </location>
    <ligand>
        <name>Zn(2+)</name>
        <dbReference type="ChEBI" id="CHEBI:29105"/>
        <label>2</label>
    </ligand>
</feature>
<dbReference type="PANTHER" id="PTHR43808">
    <property type="entry name" value="ACETYLORNITHINE DEACETYLASE"/>
    <property type="match status" value="1"/>
</dbReference>
<evidence type="ECO:0000256" key="6">
    <source>
        <dbReference type="ARBA" id="ARBA00022833"/>
    </source>
</evidence>
<comment type="pathway">
    <text evidence="9">Amino-acid biosynthesis; L-lysine biosynthesis via AAA pathway; L-lysine from L-alpha-aminoadipate (Thermus route): step 5/5.</text>
</comment>
<dbReference type="AlphaFoldDB" id="A0AAQ4CMM6"/>
<feature type="binding site" evidence="9">
    <location>
        <position position="92"/>
    </location>
    <ligand>
        <name>Zn(2+)</name>
        <dbReference type="ChEBI" id="CHEBI:29105"/>
        <label>1</label>
    </ligand>
</feature>
<feature type="binding site" evidence="9">
    <location>
        <position position="317"/>
    </location>
    <ligand>
        <name>Zn(2+)</name>
        <dbReference type="ChEBI" id="CHEBI:29105"/>
        <label>2</label>
    </ligand>
</feature>